<keyword evidence="8" id="KW-1185">Reference proteome</keyword>
<protein>
    <submittedName>
        <fullName evidence="7">Radical SAM protein</fullName>
    </submittedName>
</protein>
<dbReference type="SFLD" id="SFLDS00029">
    <property type="entry name" value="Radical_SAM"/>
    <property type="match status" value="1"/>
</dbReference>
<reference evidence="7 8" key="1">
    <citation type="submission" date="2021-12" db="EMBL/GenBank/DDBJ databases">
        <title>Discovery of the Pendulisporaceae a myxobacterial family with distinct sporulation behavior and unique specialized metabolism.</title>
        <authorList>
            <person name="Garcia R."/>
            <person name="Popoff A."/>
            <person name="Bader C.D."/>
            <person name="Loehr J."/>
            <person name="Walesch S."/>
            <person name="Walt C."/>
            <person name="Boldt J."/>
            <person name="Bunk B."/>
            <person name="Haeckl F.J.F.P.J."/>
            <person name="Gunesch A.P."/>
            <person name="Birkelbach J."/>
            <person name="Nuebel U."/>
            <person name="Pietschmann T."/>
            <person name="Bach T."/>
            <person name="Mueller R."/>
        </authorList>
    </citation>
    <scope>NUCLEOTIDE SEQUENCE [LARGE SCALE GENOMIC DNA]</scope>
    <source>
        <strain evidence="7 8">MSr11954</strain>
    </source>
</reference>
<evidence type="ECO:0000256" key="4">
    <source>
        <dbReference type="ARBA" id="ARBA00023004"/>
    </source>
</evidence>
<dbReference type="InterPro" id="IPR013785">
    <property type="entry name" value="Aldolase_TIM"/>
</dbReference>
<evidence type="ECO:0000256" key="5">
    <source>
        <dbReference type="ARBA" id="ARBA00023014"/>
    </source>
</evidence>
<dbReference type="InterPro" id="IPR058240">
    <property type="entry name" value="rSAM_sf"/>
</dbReference>
<name>A0ABZ2LLB5_9BACT</name>
<sequence length="315" mass="35208">MRKVLINIEATPSCPASCAMCPRSLIGTEGNMSLATMEKVVSMLDPSFVWEVDMAGRGEPTIHPQFVELCEIMARPKITTGIVTTGVTMTPANILAFEKHLDIIRVSVSSIVRETFDKIHIGLKHAQIWKNIAALAEVAAHKTVIHLTGGPTIYEHLPQTVEHLRKLGFRRFKLLTLWNRGGYFETNQSRERRQELLTELALDASEDEVWSEYGRARFLGEIAYNKLKNPRYCPIGASSVTISYKGDIGGCFQDFGLTSVVGHVDTHDIKTHIQNRAKELGNMPICQGCDAHKVTLFQLSKPNPPERSRLPMIDE</sequence>
<keyword evidence="4" id="KW-0408">Iron</keyword>
<dbReference type="Gene3D" id="3.20.20.70">
    <property type="entry name" value="Aldolase class I"/>
    <property type="match status" value="1"/>
</dbReference>
<evidence type="ECO:0000256" key="2">
    <source>
        <dbReference type="ARBA" id="ARBA00022691"/>
    </source>
</evidence>
<dbReference type="RefSeq" id="WP_394821157.1">
    <property type="nucleotide sequence ID" value="NZ_CP089984.1"/>
</dbReference>
<keyword evidence="5" id="KW-0411">Iron-sulfur</keyword>
<comment type="cofactor">
    <cofactor evidence="1">
        <name>[4Fe-4S] cluster</name>
        <dbReference type="ChEBI" id="CHEBI:49883"/>
    </cofactor>
</comment>
<feature type="domain" description="Radical SAM core" evidence="6">
    <location>
        <begin position="9"/>
        <end position="162"/>
    </location>
</feature>
<dbReference type="EMBL" id="CP089984">
    <property type="protein sequence ID" value="WXB11537.1"/>
    <property type="molecule type" value="Genomic_DNA"/>
</dbReference>
<evidence type="ECO:0000313" key="8">
    <source>
        <dbReference type="Proteomes" id="UP001370348"/>
    </source>
</evidence>
<keyword evidence="3" id="KW-0479">Metal-binding</keyword>
<accession>A0ABZ2LLB5</accession>
<dbReference type="PANTHER" id="PTHR11228:SF34">
    <property type="entry name" value="TUNGSTEN-CONTAINING ALDEHYDE FERREDOXIN OXIDOREDUCTASE COFACTOR MODIFYING PROTEIN"/>
    <property type="match status" value="1"/>
</dbReference>
<dbReference type="Proteomes" id="UP001370348">
    <property type="component" value="Chromosome"/>
</dbReference>
<evidence type="ECO:0000256" key="1">
    <source>
        <dbReference type="ARBA" id="ARBA00001966"/>
    </source>
</evidence>
<dbReference type="CDD" id="cd21109">
    <property type="entry name" value="SPASM"/>
    <property type="match status" value="1"/>
</dbReference>
<keyword evidence="2" id="KW-0949">S-adenosyl-L-methionine</keyword>
<proteinExistence type="predicted"/>
<dbReference type="InterPro" id="IPR007197">
    <property type="entry name" value="rSAM"/>
</dbReference>
<evidence type="ECO:0000259" key="6">
    <source>
        <dbReference type="Pfam" id="PF04055"/>
    </source>
</evidence>
<evidence type="ECO:0000313" key="7">
    <source>
        <dbReference type="EMBL" id="WXB11537.1"/>
    </source>
</evidence>
<organism evidence="7 8">
    <name type="scientific">Pendulispora albinea</name>
    <dbReference type="NCBI Taxonomy" id="2741071"/>
    <lineage>
        <taxon>Bacteria</taxon>
        <taxon>Pseudomonadati</taxon>
        <taxon>Myxococcota</taxon>
        <taxon>Myxococcia</taxon>
        <taxon>Myxococcales</taxon>
        <taxon>Sorangiineae</taxon>
        <taxon>Pendulisporaceae</taxon>
        <taxon>Pendulispora</taxon>
    </lineage>
</organism>
<dbReference type="SFLD" id="SFLDG01067">
    <property type="entry name" value="SPASM/twitch_domain_containing"/>
    <property type="match status" value="1"/>
</dbReference>
<dbReference type="PANTHER" id="PTHR11228">
    <property type="entry name" value="RADICAL SAM DOMAIN PROTEIN"/>
    <property type="match status" value="1"/>
</dbReference>
<gene>
    <name evidence="7" type="ORF">LZC94_27200</name>
</gene>
<dbReference type="InterPro" id="IPR050377">
    <property type="entry name" value="Radical_SAM_PqqE_MftC-like"/>
</dbReference>
<dbReference type="SUPFAM" id="SSF102114">
    <property type="entry name" value="Radical SAM enzymes"/>
    <property type="match status" value="1"/>
</dbReference>
<evidence type="ECO:0000256" key="3">
    <source>
        <dbReference type="ARBA" id="ARBA00022723"/>
    </source>
</evidence>
<dbReference type="Pfam" id="PF04055">
    <property type="entry name" value="Radical_SAM"/>
    <property type="match status" value="1"/>
</dbReference>